<reference evidence="3 4" key="1">
    <citation type="submission" date="2020-05" db="EMBL/GenBank/DDBJ databases">
        <authorList>
            <person name="Casaregola S."/>
            <person name="Devillers H."/>
            <person name="Grondin C."/>
        </authorList>
    </citation>
    <scope>NUCLEOTIDE SEQUENCE [LARGE SCALE GENOMIC DNA]</scope>
    <source>
        <strain evidence="3 4">CLIB 1767</strain>
    </source>
</reference>
<protein>
    <submittedName>
        <fullName evidence="3">Uncharacterized protein</fullName>
    </submittedName>
</protein>
<name>A0A8H2VHY6_9SACH</name>
<keyword evidence="2" id="KW-1133">Transmembrane helix</keyword>
<sequence>MIDKTKRGCGAVRAVRSSAVVEESLIRAQQSVLGARGVVAGCTPKVTISIARAGYPQHGKTVWQSRQSRQRQCSGSGNGRTPTAAAPVGVASEPRCLLPFTTCHAMPRHATPHHVTWRLVGRLVGHLDPQLAVETLPEQSPERRAFVLRRGRWRRSIRDHFTLVLDQLLQRTLVQVKNTSLLGSFSNVVLIQYLNNWGHCALVWLVCAVVICFMYKYASVYICLVSFFAFLKHFEDVAYFFYHPLSINFMKLLKFYTHTYN</sequence>
<evidence type="ECO:0000313" key="4">
    <source>
        <dbReference type="Proteomes" id="UP000644660"/>
    </source>
</evidence>
<organism evidence="3 4">
    <name type="scientific">Maudiozyma barnettii</name>
    <dbReference type="NCBI Taxonomy" id="61262"/>
    <lineage>
        <taxon>Eukaryota</taxon>
        <taxon>Fungi</taxon>
        <taxon>Dikarya</taxon>
        <taxon>Ascomycota</taxon>
        <taxon>Saccharomycotina</taxon>
        <taxon>Saccharomycetes</taxon>
        <taxon>Saccharomycetales</taxon>
        <taxon>Saccharomycetaceae</taxon>
        <taxon>Maudiozyma</taxon>
    </lineage>
</organism>
<feature type="region of interest" description="Disordered" evidence="1">
    <location>
        <begin position="59"/>
        <end position="86"/>
    </location>
</feature>
<evidence type="ECO:0000313" key="3">
    <source>
        <dbReference type="EMBL" id="CAB4255569.1"/>
    </source>
</evidence>
<evidence type="ECO:0000256" key="1">
    <source>
        <dbReference type="SAM" id="MobiDB-lite"/>
    </source>
</evidence>
<keyword evidence="2" id="KW-0472">Membrane</keyword>
<keyword evidence="4" id="KW-1185">Reference proteome</keyword>
<gene>
    <name evidence="3" type="ORF">KABA2_06S08558</name>
</gene>
<evidence type="ECO:0000256" key="2">
    <source>
        <dbReference type="SAM" id="Phobius"/>
    </source>
</evidence>
<dbReference type="RefSeq" id="XP_041407413.1">
    <property type="nucleotide sequence ID" value="XM_041551479.1"/>
</dbReference>
<feature type="compositionally biased region" description="Low complexity" evidence="1">
    <location>
        <begin position="64"/>
        <end position="75"/>
    </location>
</feature>
<dbReference type="EMBL" id="CAEFZW010000006">
    <property type="protein sequence ID" value="CAB4255569.1"/>
    <property type="molecule type" value="Genomic_DNA"/>
</dbReference>
<keyword evidence="2" id="KW-0812">Transmembrane</keyword>
<proteinExistence type="predicted"/>
<feature type="transmembrane region" description="Helical" evidence="2">
    <location>
        <begin position="201"/>
        <end position="231"/>
    </location>
</feature>
<dbReference type="Proteomes" id="UP000644660">
    <property type="component" value="Unassembled WGS sequence"/>
</dbReference>
<accession>A0A8H2VHY6</accession>
<comment type="caution">
    <text evidence="3">The sequence shown here is derived from an EMBL/GenBank/DDBJ whole genome shotgun (WGS) entry which is preliminary data.</text>
</comment>
<dbReference type="GeneID" id="64858624"/>
<dbReference type="AlphaFoldDB" id="A0A8H2VHY6"/>